<feature type="domain" description="HIT" evidence="6">
    <location>
        <begin position="67"/>
        <end position="175"/>
    </location>
</feature>
<dbReference type="Gene3D" id="3.30.428.10">
    <property type="entry name" value="HIT-like"/>
    <property type="match status" value="1"/>
</dbReference>
<feature type="active site" description="Tele-AMP-histidine intermediate" evidence="2">
    <location>
        <position position="162"/>
    </location>
</feature>
<dbReference type="PANTHER" id="PTHR42997:SF1">
    <property type="entry name" value="AP-4-A PHOSPHORYLASE"/>
    <property type="match status" value="1"/>
</dbReference>
<sequence>MTSQARKPLQLAGSSEMDSSDNASVYVDHGVGVPDRLERLWAPYRMSYIKTRPQGTDATSSKKADPFLEIPTLSDEDGLIVARGELVYCVLNLYPYNAGHMMVIPFRKEQNLEDLTPEESAEMMLFTQTAIKVLKKVSRPDAVNVGLNLGKASGGSVGDHLHTHIVPRWSGDANFMTIIDGVKVLPQTLRQTRALLASAWGDLEGAPGVTDPTLTSAIHTAAPKEH</sequence>
<evidence type="ECO:0000256" key="1">
    <source>
        <dbReference type="ARBA" id="ARBA00022741"/>
    </source>
</evidence>
<dbReference type="CDD" id="cd01275">
    <property type="entry name" value="FHIT"/>
    <property type="match status" value="1"/>
</dbReference>
<feature type="binding site" evidence="3">
    <location>
        <position position="164"/>
    </location>
    <ligand>
        <name>substrate</name>
    </ligand>
</feature>
<feature type="binding site" evidence="3">
    <location>
        <position position="92"/>
    </location>
    <ligand>
        <name>substrate</name>
    </ligand>
</feature>
<dbReference type="GO" id="GO:0000166">
    <property type="term" value="F:nucleotide binding"/>
    <property type="evidence" value="ECO:0007669"/>
    <property type="project" value="UniProtKB-KW"/>
</dbReference>
<evidence type="ECO:0000256" key="4">
    <source>
        <dbReference type="PROSITE-ProRule" id="PRU00464"/>
    </source>
</evidence>
<dbReference type="InterPro" id="IPR052908">
    <property type="entry name" value="AP-4-A_phosphorylase"/>
</dbReference>
<name>A0A0M5IJ33_9CORY</name>
<dbReference type="PANTHER" id="PTHR42997">
    <property type="entry name" value="HIT FAMILY HYDROLASE"/>
    <property type="match status" value="1"/>
</dbReference>
<dbReference type="Pfam" id="PF01230">
    <property type="entry name" value="HIT"/>
    <property type="match status" value="1"/>
</dbReference>
<dbReference type="AlphaFoldDB" id="A0A0M5IJ33"/>
<gene>
    <name evidence="7" type="ORF">CDES_08345</name>
</gene>
<dbReference type="InterPro" id="IPR039383">
    <property type="entry name" value="FHIT"/>
</dbReference>
<dbReference type="SUPFAM" id="SSF54197">
    <property type="entry name" value="HIT-like"/>
    <property type="match status" value="1"/>
</dbReference>
<evidence type="ECO:0000256" key="2">
    <source>
        <dbReference type="PIRSR" id="PIRSR639383-1"/>
    </source>
</evidence>
<dbReference type="STRING" id="931089.CDES_08345"/>
<dbReference type="EMBL" id="CP009220">
    <property type="protein sequence ID" value="ALC06074.1"/>
    <property type="molecule type" value="Genomic_DNA"/>
</dbReference>
<dbReference type="PATRIC" id="fig|931089.4.peg.1684"/>
<dbReference type="PROSITE" id="PS51084">
    <property type="entry name" value="HIT_2"/>
    <property type="match status" value="1"/>
</dbReference>
<dbReference type="InterPro" id="IPR011146">
    <property type="entry name" value="HIT-like"/>
</dbReference>
<keyword evidence="7" id="KW-0808">Transferase</keyword>
<evidence type="ECO:0000313" key="8">
    <source>
        <dbReference type="Proteomes" id="UP000068067"/>
    </source>
</evidence>
<evidence type="ECO:0000259" key="6">
    <source>
        <dbReference type="PROSITE" id="PS51084"/>
    </source>
</evidence>
<feature type="short sequence motif" description="Histidine triad motif" evidence="4">
    <location>
        <begin position="160"/>
        <end position="164"/>
    </location>
</feature>
<organism evidence="7 8">
    <name type="scientific">Corynebacterium deserti GIMN1.010</name>
    <dbReference type="NCBI Taxonomy" id="931089"/>
    <lineage>
        <taxon>Bacteria</taxon>
        <taxon>Bacillati</taxon>
        <taxon>Actinomycetota</taxon>
        <taxon>Actinomycetes</taxon>
        <taxon>Mycobacteriales</taxon>
        <taxon>Corynebacteriaceae</taxon>
        <taxon>Corynebacterium</taxon>
    </lineage>
</organism>
<dbReference type="EC" id="2.7.7.53" evidence="7"/>
<evidence type="ECO:0000313" key="7">
    <source>
        <dbReference type="EMBL" id="ALC06074.1"/>
    </source>
</evidence>
<keyword evidence="8" id="KW-1185">Reference proteome</keyword>
<evidence type="ECO:0000256" key="5">
    <source>
        <dbReference type="SAM" id="MobiDB-lite"/>
    </source>
</evidence>
<dbReference type="InterPro" id="IPR036265">
    <property type="entry name" value="HIT-like_sf"/>
</dbReference>
<evidence type="ECO:0000256" key="3">
    <source>
        <dbReference type="PIRSR" id="PIRSR639383-2"/>
    </source>
</evidence>
<reference evidence="7 8" key="1">
    <citation type="submission" date="2014-08" db="EMBL/GenBank/DDBJ databases">
        <title>Complete genome sequence of Corynebacterium deserti GIMN1.010 (=DSM 45689), isolated from desert sand in western China.</title>
        <authorList>
            <person name="Ruckert C."/>
            <person name="Albersmeier A."/>
            <person name="Kalinowski J."/>
        </authorList>
    </citation>
    <scope>NUCLEOTIDE SEQUENCE [LARGE SCALE GENOMIC DNA]</scope>
    <source>
        <strain evidence="7 8">GIMN1.010</strain>
    </source>
</reference>
<proteinExistence type="predicted"/>
<feature type="binding site" evidence="3">
    <location>
        <begin position="154"/>
        <end position="157"/>
    </location>
    <ligand>
        <name>substrate</name>
    </ligand>
</feature>
<accession>A0A0M5IJ33</accession>
<keyword evidence="1" id="KW-0547">Nucleotide-binding</keyword>
<dbReference type="Proteomes" id="UP000068067">
    <property type="component" value="Chromosome"/>
</dbReference>
<keyword evidence="7" id="KW-0548">Nucleotidyltransferase</keyword>
<feature type="region of interest" description="Disordered" evidence="5">
    <location>
        <begin position="1"/>
        <end position="20"/>
    </location>
</feature>
<dbReference type="GO" id="GO:0003877">
    <property type="term" value="F:ATP:ADP adenylyltransferase activity"/>
    <property type="evidence" value="ECO:0007669"/>
    <property type="project" value="UniProtKB-EC"/>
</dbReference>
<dbReference type="KEGG" id="cdx:CDES_08345"/>
<protein>
    <submittedName>
        <fullName evidence="7">AP-4-A phosphorylase</fullName>
        <ecNumber evidence="7">2.7.7.53</ecNumber>
    </submittedName>
</protein>